<dbReference type="RefSeq" id="WP_017634184.1">
    <property type="nucleotide sequence ID" value="NZ_CP017890.1"/>
</dbReference>
<accession>A0A1W6TYP7</accession>
<gene>
    <name evidence="1" type="ORF">K05K4_41660</name>
</gene>
<dbReference type="AlphaFoldDB" id="A0A1W6TYP7"/>
<name>A0A1W6TYP7_VIBAL</name>
<evidence type="ECO:0008006" key="2">
    <source>
        <dbReference type="Google" id="ProtNLM"/>
    </source>
</evidence>
<dbReference type="EMBL" id="CP017903">
    <property type="protein sequence ID" value="ARP20886.1"/>
    <property type="molecule type" value="Genomic_DNA"/>
</dbReference>
<evidence type="ECO:0000313" key="1">
    <source>
        <dbReference type="EMBL" id="ARP20886.1"/>
    </source>
</evidence>
<sequence length="169" mass="19444">MNEQQLASIERKNTWLYDLVEVEFPTPESLKGRDVYFKTLEKATYQVVDKDTLLESDSEFNPDDIFLVDFHRLTIMFSILQSQRWEQQHDKDMIIEYLTQIILTPDFELYVGFKSGVPIGAAIVSHLEGNTLISDVAVSESKYKSSFVADLAKRLSTEQKLLDSVVIED</sequence>
<protein>
    <recommendedName>
        <fullName evidence="2">Flavodoxin</fullName>
    </recommendedName>
</protein>
<proteinExistence type="predicted"/>
<organism evidence="1">
    <name type="scientific">Vibrio alginolyticus</name>
    <dbReference type="NCBI Taxonomy" id="663"/>
    <lineage>
        <taxon>Bacteria</taxon>
        <taxon>Pseudomonadati</taxon>
        <taxon>Pseudomonadota</taxon>
        <taxon>Gammaproteobacteria</taxon>
        <taxon>Vibrionales</taxon>
        <taxon>Vibrionaceae</taxon>
        <taxon>Vibrio</taxon>
    </lineage>
</organism>
<reference evidence="1" key="1">
    <citation type="submission" date="2016-10" db="EMBL/GenBank/DDBJ databases">
        <title>The High Quality Genome of Vibrio alginolyticus K01M1.</title>
        <authorList>
            <person name="Wendling C."/>
            <person name="Chibani C.M."/>
            <person name="Hertel R."/>
            <person name="Sproer C."/>
            <person name="Bunk B."/>
            <person name="Overmann J."/>
            <person name="Roth O."/>
            <person name="Liesegang H."/>
        </authorList>
    </citation>
    <scope>NUCLEOTIDE SEQUENCE</scope>
    <source>
        <strain evidence="1">K05K4</strain>
    </source>
</reference>